<dbReference type="PANTHER" id="PTHR28173">
    <property type="entry name" value="RIBONUCLEASES P/MRP PROTEIN SUBUNIT POP8"/>
    <property type="match status" value="1"/>
</dbReference>
<dbReference type="GO" id="GO:0000294">
    <property type="term" value="P:nuclear-transcribed mRNA catabolic process, RNase MRP-dependent"/>
    <property type="evidence" value="ECO:0007669"/>
    <property type="project" value="TreeGrafter"/>
</dbReference>
<proteinExistence type="predicted"/>
<dbReference type="GeneID" id="70231975"/>
<accession>A0A9P8TAF6</accession>
<dbReference type="RefSeq" id="XP_046064936.1">
    <property type="nucleotide sequence ID" value="XM_046209042.1"/>
</dbReference>
<dbReference type="EMBL" id="JAEUBE010000042">
    <property type="protein sequence ID" value="KAH3671821.1"/>
    <property type="molecule type" value="Genomic_DNA"/>
</dbReference>
<dbReference type="GO" id="GO:0000172">
    <property type="term" value="C:ribonuclease MRP complex"/>
    <property type="evidence" value="ECO:0007669"/>
    <property type="project" value="InterPro"/>
</dbReference>
<dbReference type="AlphaFoldDB" id="A0A9P8TAF6"/>
<evidence type="ECO:0000313" key="2">
    <source>
        <dbReference type="EMBL" id="KAH3671821.1"/>
    </source>
</evidence>
<dbReference type="GO" id="GO:0008033">
    <property type="term" value="P:tRNA processing"/>
    <property type="evidence" value="ECO:0007669"/>
    <property type="project" value="InterPro"/>
</dbReference>
<reference evidence="2" key="1">
    <citation type="journal article" date="2021" name="Open Biol.">
        <title>Shared evolutionary footprints suggest mitochondrial oxidative damage underlies multiple complex I losses in fungi.</title>
        <authorList>
            <person name="Schikora-Tamarit M.A."/>
            <person name="Marcet-Houben M."/>
            <person name="Nosek J."/>
            <person name="Gabaldon T."/>
        </authorList>
    </citation>
    <scope>NUCLEOTIDE SEQUENCE</scope>
    <source>
        <strain evidence="2">CBS6075</strain>
    </source>
</reference>
<dbReference type="GO" id="GO:0000171">
    <property type="term" value="F:ribonuclease MRP activity"/>
    <property type="evidence" value="ECO:0007669"/>
    <property type="project" value="TreeGrafter"/>
</dbReference>
<name>A0A9P8TAF6_9ASCO</name>
<dbReference type="PANTHER" id="PTHR28173:SF1">
    <property type="entry name" value="RIBONUCLEASES P_MRP PROTEIN SUBUNIT POP8"/>
    <property type="match status" value="1"/>
</dbReference>
<sequence length="140" mass="15371">SGSLMSQITSITSEWQYLLVELYVNPSYAVTNPSFFTPQPDILPSVDAITWKSLIYGALNQLHGINGISVRYDILKTQDQRAWIRVSQLDKSILTSALTASTPSLAILDLPETTGSLRILSSAPTLAQIAGPDRFGWFQV</sequence>
<feature type="domain" description="Ribonucleases P/MRP subunit Pop8-like" evidence="1">
    <location>
        <begin position="14"/>
        <end position="99"/>
    </location>
</feature>
<dbReference type="GO" id="GO:0004526">
    <property type="term" value="F:ribonuclease P activity"/>
    <property type="evidence" value="ECO:0007669"/>
    <property type="project" value="TreeGrafter"/>
</dbReference>
<comment type="caution">
    <text evidence="2">The sequence shown here is derived from an EMBL/GenBank/DDBJ whole genome shotgun (WGS) entry which is preliminary data.</text>
</comment>
<evidence type="ECO:0000313" key="3">
    <source>
        <dbReference type="Proteomes" id="UP000769157"/>
    </source>
</evidence>
<gene>
    <name evidence="2" type="ORF">OGAPHI_000007</name>
</gene>
<organism evidence="2 3">
    <name type="scientific">Ogataea philodendri</name>
    <dbReference type="NCBI Taxonomy" id="1378263"/>
    <lineage>
        <taxon>Eukaryota</taxon>
        <taxon>Fungi</taxon>
        <taxon>Dikarya</taxon>
        <taxon>Ascomycota</taxon>
        <taxon>Saccharomycotina</taxon>
        <taxon>Pichiomycetes</taxon>
        <taxon>Pichiales</taxon>
        <taxon>Pichiaceae</taxon>
        <taxon>Ogataea</taxon>
    </lineage>
</organism>
<dbReference type="GO" id="GO:0005655">
    <property type="term" value="C:nucleolar ribonuclease P complex"/>
    <property type="evidence" value="ECO:0007669"/>
    <property type="project" value="InterPro"/>
</dbReference>
<dbReference type="Pfam" id="PF20976">
    <property type="entry name" value="Pop8"/>
    <property type="match status" value="1"/>
</dbReference>
<evidence type="ECO:0000259" key="1">
    <source>
        <dbReference type="Pfam" id="PF20976"/>
    </source>
</evidence>
<feature type="non-terminal residue" evidence="2">
    <location>
        <position position="1"/>
    </location>
</feature>
<dbReference type="InterPro" id="IPR020347">
    <property type="entry name" value="Pop8"/>
</dbReference>
<keyword evidence="3" id="KW-1185">Reference proteome</keyword>
<reference evidence="2" key="2">
    <citation type="submission" date="2021-01" db="EMBL/GenBank/DDBJ databases">
        <authorList>
            <person name="Schikora-Tamarit M.A."/>
        </authorList>
    </citation>
    <scope>NUCLEOTIDE SEQUENCE</scope>
    <source>
        <strain evidence="2">CBS6075</strain>
    </source>
</reference>
<dbReference type="InterPro" id="IPR049128">
    <property type="entry name" value="Pop8-like_dom"/>
</dbReference>
<protein>
    <recommendedName>
        <fullName evidence="1">Ribonucleases P/MRP subunit Pop8-like domain-containing protein</fullName>
    </recommendedName>
</protein>
<dbReference type="GO" id="GO:0034965">
    <property type="term" value="P:intronic box C/D snoRNA processing"/>
    <property type="evidence" value="ECO:0007669"/>
    <property type="project" value="TreeGrafter"/>
</dbReference>
<dbReference type="OrthoDB" id="5530243at2759"/>
<dbReference type="Proteomes" id="UP000769157">
    <property type="component" value="Unassembled WGS sequence"/>
</dbReference>